<keyword evidence="3" id="KW-1185">Reference proteome</keyword>
<dbReference type="CDD" id="cd14939">
    <property type="entry name" value="7tmD_STE2"/>
    <property type="match status" value="1"/>
</dbReference>
<dbReference type="PANTHER" id="PTHR28009:SF1">
    <property type="entry name" value="PHEROMONE ALPHA FACTOR RECEPTOR"/>
    <property type="match status" value="1"/>
</dbReference>
<dbReference type="AlphaFoldDB" id="A0AAN6V1C2"/>
<reference evidence="2" key="1">
    <citation type="journal article" date="2023" name="Mol. Phylogenet. Evol.">
        <title>Genome-scale phylogeny and comparative genomics of the fungal order Sordariales.</title>
        <authorList>
            <person name="Hensen N."/>
            <person name="Bonometti L."/>
            <person name="Westerberg I."/>
            <person name="Brannstrom I.O."/>
            <person name="Guillou S."/>
            <person name="Cros-Aarteil S."/>
            <person name="Calhoun S."/>
            <person name="Haridas S."/>
            <person name="Kuo A."/>
            <person name="Mondo S."/>
            <person name="Pangilinan J."/>
            <person name="Riley R."/>
            <person name="LaButti K."/>
            <person name="Andreopoulos B."/>
            <person name="Lipzen A."/>
            <person name="Chen C."/>
            <person name="Yan M."/>
            <person name="Daum C."/>
            <person name="Ng V."/>
            <person name="Clum A."/>
            <person name="Steindorff A."/>
            <person name="Ohm R.A."/>
            <person name="Martin F."/>
            <person name="Silar P."/>
            <person name="Natvig D.O."/>
            <person name="Lalanne C."/>
            <person name="Gautier V."/>
            <person name="Ament-Velasquez S.L."/>
            <person name="Kruys A."/>
            <person name="Hutchinson M.I."/>
            <person name="Powell A.J."/>
            <person name="Barry K."/>
            <person name="Miller A.N."/>
            <person name="Grigoriev I.V."/>
            <person name="Debuchy R."/>
            <person name="Gladieux P."/>
            <person name="Hiltunen Thoren M."/>
            <person name="Johannesson H."/>
        </authorList>
    </citation>
    <scope>NUCLEOTIDE SEQUENCE</scope>
    <source>
        <strain evidence="2">CBS 141.50</strain>
    </source>
</reference>
<feature type="transmembrane region" description="Helical" evidence="1">
    <location>
        <begin position="252"/>
        <end position="272"/>
    </location>
</feature>
<dbReference type="InterPro" id="IPR000366">
    <property type="entry name" value="GPCR_STE2"/>
</dbReference>
<feature type="transmembrane region" description="Helical" evidence="1">
    <location>
        <begin position="86"/>
        <end position="117"/>
    </location>
</feature>
<keyword evidence="1" id="KW-0812">Transmembrane</keyword>
<evidence type="ECO:0000313" key="3">
    <source>
        <dbReference type="Proteomes" id="UP001302676"/>
    </source>
</evidence>
<dbReference type="PRINTS" id="PR00250">
    <property type="entry name" value="GPCRSTE2"/>
</dbReference>
<sequence length="330" mass="35894">MSTITIPPGPGSRANTSFDPQTQSLTLFLHDGITPITFPASAVTRTYQQATSLSILYGTQIGACLAMLAVVLGMTPQARFRRAPTLLGIAALVLNAARMLLLALFFTTTWVDFYVIISGDASVVPREDFILSVAGTALSVPVTVVVLSGLCVQAWSMLRLWPMWWKVPAVMGSLALGLLTAAFNLVTTVLQINAIFHADSSKIAVWTRQAYLVLATTSICWFCFLFNVRLVMHMWTNRSVLPSLNGLKAIDVLVMTNGILMFVPAPVIFSALEFFNWQQFELASVTQTTVVIILPLGTLIAQRLANPVWFGTNDEVNRNPNASPLGDTNG</sequence>
<dbReference type="GO" id="GO:0038038">
    <property type="term" value="C:G protein-coupled receptor homodimeric complex"/>
    <property type="evidence" value="ECO:0007669"/>
    <property type="project" value="TreeGrafter"/>
</dbReference>
<feature type="transmembrane region" description="Helical" evidence="1">
    <location>
        <begin position="129"/>
        <end position="155"/>
    </location>
</feature>
<feature type="transmembrane region" description="Helical" evidence="1">
    <location>
        <begin position="55"/>
        <end position="74"/>
    </location>
</feature>
<dbReference type="GeneID" id="87820706"/>
<dbReference type="EMBL" id="MU853594">
    <property type="protein sequence ID" value="KAK4142654.1"/>
    <property type="molecule type" value="Genomic_DNA"/>
</dbReference>
<dbReference type="Gene3D" id="1.10.287.920">
    <property type="entry name" value="Pheromone alpha factor receptor"/>
    <property type="match status" value="1"/>
</dbReference>
<evidence type="ECO:0000256" key="1">
    <source>
        <dbReference type="SAM" id="Phobius"/>
    </source>
</evidence>
<dbReference type="GO" id="GO:0000750">
    <property type="term" value="P:pheromone-dependent signal transduction involved in conjugation with cellular fusion"/>
    <property type="evidence" value="ECO:0007669"/>
    <property type="project" value="TreeGrafter"/>
</dbReference>
<dbReference type="RefSeq" id="XP_062636025.1">
    <property type="nucleotide sequence ID" value="XM_062784093.1"/>
</dbReference>
<evidence type="ECO:0000313" key="2">
    <source>
        <dbReference type="EMBL" id="KAK4142654.1"/>
    </source>
</evidence>
<proteinExistence type="predicted"/>
<name>A0AAN6V1C2_9PEZI</name>
<dbReference type="Pfam" id="PF02116">
    <property type="entry name" value="STE2"/>
    <property type="match status" value="1"/>
</dbReference>
<dbReference type="PANTHER" id="PTHR28009">
    <property type="entry name" value="PHEROMONE ALPHA FACTOR RECEPTOR"/>
    <property type="match status" value="1"/>
</dbReference>
<keyword evidence="1" id="KW-0472">Membrane</keyword>
<organism evidence="2 3">
    <name type="scientific">Dichotomopilus funicola</name>
    <dbReference type="NCBI Taxonomy" id="1934379"/>
    <lineage>
        <taxon>Eukaryota</taxon>
        <taxon>Fungi</taxon>
        <taxon>Dikarya</taxon>
        <taxon>Ascomycota</taxon>
        <taxon>Pezizomycotina</taxon>
        <taxon>Sordariomycetes</taxon>
        <taxon>Sordariomycetidae</taxon>
        <taxon>Sordariales</taxon>
        <taxon>Chaetomiaceae</taxon>
        <taxon>Dichotomopilus</taxon>
    </lineage>
</organism>
<gene>
    <name evidence="2" type="ORF">C8A04DRAFT_38051</name>
</gene>
<dbReference type="InterPro" id="IPR027458">
    <property type="entry name" value="STE2_TM1-TM2_sf"/>
</dbReference>
<feature type="transmembrane region" description="Helical" evidence="1">
    <location>
        <begin position="210"/>
        <end position="231"/>
    </location>
</feature>
<dbReference type="GO" id="GO:0004932">
    <property type="term" value="F:mating-type factor pheromone receptor activity"/>
    <property type="evidence" value="ECO:0007669"/>
    <property type="project" value="InterPro"/>
</dbReference>
<protein>
    <submittedName>
        <fullName evidence="2">GPCR fungal pheromone mating factor</fullName>
    </submittedName>
</protein>
<feature type="transmembrane region" description="Helical" evidence="1">
    <location>
        <begin position="167"/>
        <end position="190"/>
    </location>
</feature>
<keyword evidence="1" id="KW-1133">Transmembrane helix</keyword>
<accession>A0AAN6V1C2</accession>
<reference evidence="2" key="2">
    <citation type="submission" date="2023-05" db="EMBL/GenBank/DDBJ databases">
        <authorList>
            <consortium name="Lawrence Berkeley National Laboratory"/>
            <person name="Steindorff A."/>
            <person name="Hensen N."/>
            <person name="Bonometti L."/>
            <person name="Westerberg I."/>
            <person name="Brannstrom I.O."/>
            <person name="Guillou S."/>
            <person name="Cros-Aarteil S."/>
            <person name="Calhoun S."/>
            <person name="Haridas S."/>
            <person name="Kuo A."/>
            <person name="Mondo S."/>
            <person name="Pangilinan J."/>
            <person name="Riley R."/>
            <person name="Labutti K."/>
            <person name="Andreopoulos B."/>
            <person name="Lipzen A."/>
            <person name="Chen C."/>
            <person name="Yanf M."/>
            <person name="Daum C."/>
            <person name="Ng V."/>
            <person name="Clum A."/>
            <person name="Ohm R."/>
            <person name="Martin F."/>
            <person name="Silar P."/>
            <person name="Natvig D."/>
            <person name="Lalanne C."/>
            <person name="Gautier V."/>
            <person name="Ament-Velasquez S.L."/>
            <person name="Kruys A."/>
            <person name="Hutchinson M.I."/>
            <person name="Powell A.J."/>
            <person name="Barry K."/>
            <person name="Miller A.N."/>
            <person name="Grigoriev I.V."/>
            <person name="Debuchy R."/>
            <person name="Gladieux P."/>
            <person name="Thoren M.H."/>
            <person name="Johannesson H."/>
        </authorList>
    </citation>
    <scope>NUCLEOTIDE SEQUENCE</scope>
    <source>
        <strain evidence="2">CBS 141.50</strain>
    </source>
</reference>
<dbReference type="Proteomes" id="UP001302676">
    <property type="component" value="Unassembled WGS sequence"/>
</dbReference>
<comment type="caution">
    <text evidence="2">The sequence shown here is derived from an EMBL/GenBank/DDBJ whole genome shotgun (WGS) entry which is preliminary data.</text>
</comment>